<comment type="caution">
    <text evidence="4">The sequence shown here is derived from an EMBL/GenBank/DDBJ whole genome shotgun (WGS) entry which is preliminary data.</text>
</comment>
<keyword evidence="5" id="KW-1185">Reference proteome</keyword>
<evidence type="ECO:0000256" key="1">
    <source>
        <dbReference type="ARBA" id="ARBA00022679"/>
    </source>
</evidence>
<dbReference type="SUPFAM" id="SSF55729">
    <property type="entry name" value="Acyl-CoA N-acyltransferases (Nat)"/>
    <property type="match status" value="1"/>
</dbReference>
<dbReference type="GO" id="GO:0016747">
    <property type="term" value="F:acyltransferase activity, transferring groups other than amino-acyl groups"/>
    <property type="evidence" value="ECO:0007669"/>
    <property type="project" value="InterPro"/>
</dbReference>
<organism evidence="4 5">
    <name type="scientific">Spirosoma sordidisoli</name>
    <dbReference type="NCBI Taxonomy" id="2502893"/>
    <lineage>
        <taxon>Bacteria</taxon>
        <taxon>Pseudomonadati</taxon>
        <taxon>Bacteroidota</taxon>
        <taxon>Cytophagia</taxon>
        <taxon>Cytophagales</taxon>
        <taxon>Cytophagaceae</taxon>
        <taxon>Spirosoma</taxon>
    </lineage>
</organism>
<reference evidence="4 5" key="1">
    <citation type="submission" date="2019-01" db="EMBL/GenBank/DDBJ databases">
        <title>Spirosoma flava sp. nov., a propanil-degrading bacterium isolated from herbicide-contaminated soil.</title>
        <authorList>
            <person name="Zhang L."/>
            <person name="Jiang J.-D."/>
        </authorList>
    </citation>
    <scope>NUCLEOTIDE SEQUENCE [LARGE SCALE GENOMIC DNA]</scope>
    <source>
        <strain evidence="4 5">TY50</strain>
    </source>
</reference>
<dbReference type="PANTHER" id="PTHR43877">
    <property type="entry name" value="AMINOALKYLPHOSPHONATE N-ACETYLTRANSFERASE-RELATED-RELATED"/>
    <property type="match status" value="1"/>
</dbReference>
<gene>
    <name evidence="4" type="ORF">EQG79_20775</name>
</gene>
<dbReference type="Pfam" id="PF00583">
    <property type="entry name" value="Acetyltransf_1"/>
    <property type="match status" value="1"/>
</dbReference>
<dbReference type="Proteomes" id="UP000290407">
    <property type="component" value="Unassembled WGS sequence"/>
</dbReference>
<dbReference type="InterPro" id="IPR016181">
    <property type="entry name" value="Acyl_CoA_acyltransferase"/>
</dbReference>
<evidence type="ECO:0000313" key="4">
    <source>
        <dbReference type="EMBL" id="RYC67900.1"/>
    </source>
</evidence>
<dbReference type="Gene3D" id="3.40.630.30">
    <property type="match status" value="1"/>
</dbReference>
<dbReference type="PROSITE" id="PS51186">
    <property type="entry name" value="GNAT"/>
    <property type="match status" value="1"/>
</dbReference>
<keyword evidence="1 4" id="KW-0808">Transferase</keyword>
<feature type="domain" description="N-acetyltransferase" evidence="3">
    <location>
        <begin position="1"/>
        <end position="176"/>
    </location>
</feature>
<dbReference type="AlphaFoldDB" id="A0A4Q2UKA3"/>
<evidence type="ECO:0000256" key="2">
    <source>
        <dbReference type="ARBA" id="ARBA00023315"/>
    </source>
</evidence>
<keyword evidence="2" id="KW-0012">Acyltransferase</keyword>
<dbReference type="EMBL" id="SBLB01000006">
    <property type="protein sequence ID" value="RYC67900.1"/>
    <property type="molecule type" value="Genomic_DNA"/>
</dbReference>
<dbReference type="InterPro" id="IPR000182">
    <property type="entry name" value="GNAT_dom"/>
</dbReference>
<accession>A0A4Q2UKA3</accession>
<dbReference type="CDD" id="cd04301">
    <property type="entry name" value="NAT_SF"/>
    <property type="match status" value="1"/>
</dbReference>
<sequence length="177" mass="20325">MFIRPATAADAALLADLSAVTMREAFGPPHNPAPVVDAYIQSALTPERLASELDDKRSSFFIADQDGSAVGFAKLRRHAPPRRMPLPYRGRGQAIEIQRIYLLNSQVGRGQGRLLMNYCLDWARQQGYKAVWLGVWERNERALGFYQRMGFERFGFHYFQFGPERQRDYWLVKIIDA</sequence>
<evidence type="ECO:0000259" key="3">
    <source>
        <dbReference type="PROSITE" id="PS51186"/>
    </source>
</evidence>
<dbReference type="InterPro" id="IPR050832">
    <property type="entry name" value="Bact_Acetyltransf"/>
</dbReference>
<dbReference type="RefSeq" id="WP_077921181.1">
    <property type="nucleotide sequence ID" value="NZ_SBLB01000006.1"/>
</dbReference>
<proteinExistence type="predicted"/>
<name>A0A4Q2UKA3_9BACT</name>
<protein>
    <submittedName>
        <fullName evidence="4">GNAT family N-acetyltransferase</fullName>
    </submittedName>
</protein>
<evidence type="ECO:0000313" key="5">
    <source>
        <dbReference type="Proteomes" id="UP000290407"/>
    </source>
</evidence>